<evidence type="ECO:0000313" key="11">
    <source>
        <dbReference type="Proteomes" id="UP001162734"/>
    </source>
</evidence>
<keyword evidence="8" id="KW-0472">Membrane</keyword>
<keyword evidence="6" id="KW-0067">ATP-binding</keyword>
<keyword evidence="8" id="KW-1133">Transmembrane helix</keyword>
<evidence type="ECO:0000256" key="7">
    <source>
        <dbReference type="ARBA" id="ARBA00023012"/>
    </source>
</evidence>
<organism evidence="10 11">
    <name type="scientific">Anaeromyxobacter paludicola</name>
    <dbReference type="NCBI Taxonomy" id="2918171"/>
    <lineage>
        <taxon>Bacteria</taxon>
        <taxon>Pseudomonadati</taxon>
        <taxon>Myxococcota</taxon>
        <taxon>Myxococcia</taxon>
        <taxon>Myxococcales</taxon>
        <taxon>Cystobacterineae</taxon>
        <taxon>Anaeromyxobacteraceae</taxon>
        <taxon>Anaeromyxobacter</taxon>
    </lineage>
</organism>
<evidence type="ECO:0000256" key="5">
    <source>
        <dbReference type="ARBA" id="ARBA00022777"/>
    </source>
</evidence>
<name>A0ABM7X7H4_9BACT</name>
<evidence type="ECO:0000256" key="2">
    <source>
        <dbReference type="ARBA" id="ARBA00012438"/>
    </source>
</evidence>
<dbReference type="InterPro" id="IPR036890">
    <property type="entry name" value="HATPase_C_sf"/>
</dbReference>
<evidence type="ECO:0000259" key="9">
    <source>
        <dbReference type="PROSITE" id="PS50109"/>
    </source>
</evidence>
<dbReference type="PANTHER" id="PTHR42878">
    <property type="entry name" value="TWO-COMPONENT HISTIDINE KINASE"/>
    <property type="match status" value="1"/>
</dbReference>
<dbReference type="Gene3D" id="3.30.450.20">
    <property type="entry name" value="PAS domain"/>
    <property type="match status" value="1"/>
</dbReference>
<evidence type="ECO:0000256" key="6">
    <source>
        <dbReference type="ARBA" id="ARBA00022840"/>
    </source>
</evidence>
<dbReference type="PANTHER" id="PTHR42878:SF7">
    <property type="entry name" value="SENSOR HISTIDINE KINASE GLRK"/>
    <property type="match status" value="1"/>
</dbReference>
<gene>
    <name evidence="10" type="ORF">AMPC_09030</name>
</gene>
<evidence type="ECO:0000256" key="8">
    <source>
        <dbReference type="SAM" id="Phobius"/>
    </source>
</evidence>
<dbReference type="PRINTS" id="PR00344">
    <property type="entry name" value="BCTRLSENSOR"/>
</dbReference>
<feature type="domain" description="Histidine kinase" evidence="9">
    <location>
        <begin position="309"/>
        <end position="516"/>
    </location>
</feature>
<keyword evidence="11" id="KW-1185">Reference proteome</keyword>
<proteinExistence type="predicted"/>
<dbReference type="EC" id="2.7.13.3" evidence="2"/>
<dbReference type="Gene3D" id="3.30.565.10">
    <property type="entry name" value="Histidine kinase-like ATPase, C-terminal domain"/>
    <property type="match status" value="1"/>
</dbReference>
<dbReference type="PROSITE" id="PS50109">
    <property type="entry name" value="HIS_KIN"/>
    <property type="match status" value="1"/>
</dbReference>
<dbReference type="EMBL" id="AP025592">
    <property type="protein sequence ID" value="BDG07790.1"/>
    <property type="molecule type" value="Genomic_DNA"/>
</dbReference>
<evidence type="ECO:0000313" key="10">
    <source>
        <dbReference type="EMBL" id="BDG07790.1"/>
    </source>
</evidence>
<dbReference type="InterPro" id="IPR003594">
    <property type="entry name" value="HATPase_dom"/>
</dbReference>
<keyword evidence="4" id="KW-0547">Nucleotide-binding</keyword>
<evidence type="ECO:0000256" key="4">
    <source>
        <dbReference type="ARBA" id="ARBA00022741"/>
    </source>
</evidence>
<dbReference type="Pfam" id="PF02518">
    <property type="entry name" value="HATPase_c"/>
    <property type="match status" value="1"/>
</dbReference>
<dbReference type="InterPro" id="IPR050351">
    <property type="entry name" value="BphY/WalK/GraS-like"/>
</dbReference>
<keyword evidence="7" id="KW-0902">Two-component regulatory system</keyword>
<keyword evidence="5" id="KW-0418">Kinase</keyword>
<protein>
    <recommendedName>
        <fullName evidence="2">histidine kinase</fullName>
        <ecNumber evidence="2">2.7.13.3</ecNumber>
    </recommendedName>
</protein>
<comment type="catalytic activity">
    <reaction evidence="1">
        <text>ATP + protein L-histidine = ADP + protein N-phospho-L-histidine.</text>
        <dbReference type="EC" id="2.7.13.3"/>
    </reaction>
</comment>
<sequence>MTRGVTAARLAGMIAVTGIVPILLLGGIAIEVLRQSGEREVEEQLRAVADQAAARIDDHLEGVLETLRAVAGAVGSEEDAARRLEEVRLEAPSLRRVLLVGPDHPADLAAIRLTGDQVDAARAGVEQVSGFHLESDLSPALDACVPARRLRGHAVCAHVDLLELWSYVQSIRVGQSGWALAFERDGRLIASGLGALRGAVLTGHRVAESVAAARAARDPAAAPVRFEGGAGEDVLAGWARIERLGWTVVVERPAREALRPVRRARLLLAGISAFALALSIAIGTRESRRILGELAAEERWRTAGRIATGVTHDMNHRLVALQHAAKLAERGDPAVLPRLGDLLRIEVGALRGLVDDFADLSREGIAVELRPVELGELLRSVALTAEGYAEHMGVQVVVEAAGAQRIEADRHLLERALLNLVTNAIEASPRGGEVRLVAEVHGGRALLEVRDRGVGIAPQRLASLFDAFSSTKGSGTHLGLGLASAKRVAAAHGGAVRVASRLGEGSTFTLDLPAAGAAPA</sequence>
<dbReference type="Proteomes" id="UP001162734">
    <property type="component" value="Chromosome"/>
</dbReference>
<dbReference type="InterPro" id="IPR004358">
    <property type="entry name" value="Sig_transdc_His_kin-like_C"/>
</dbReference>
<accession>A0ABM7X7H4</accession>
<dbReference type="CDD" id="cd18774">
    <property type="entry name" value="PDC2_HK_sensor"/>
    <property type="match status" value="1"/>
</dbReference>
<dbReference type="SUPFAM" id="SSF55874">
    <property type="entry name" value="ATPase domain of HSP90 chaperone/DNA topoisomerase II/histidine kinase"/>
    <property type="match status" value="1"/>
</dbReference>
<dbReference type="RefSeq" id="WP_248344720.1">
    <property type="nucleotide sequence ID" value="NZ_AP025592.1"/>
</dbReference>
<feature type="transmembrane region" description="Helical" evidence="8">
    <location>
        <begin position="6"/>
        <end position="30"/>
    </location>
</feature>
<reference evidence="11" key="1">
    <citation type="journal article" date="2022" name="Int. J. Syst. Evol. Microbiol.">
        <title>Anaeromyxobacter oryzae sp. nov., Anaeromyxobacter diazotrophicus sp. nov. and Anaeromyxobacter paludicola sp. nov., isolated from paddy soils.</title>
        <authorList>
            <person name="Itoh H."/>
            <person name="Xu Z."/>
            <person name="Mise K."/>
            <person name="Masuda Y."/>
            <person name="Ushijima N."/>
            <person name="Hayakawa C."/>
            <person name="Shiratori Y."/>
            <person name="Senoo K."/>
        </authorList>
    </citation>
    <scope>NUCLEOTIDE SEQUENCE [LARGE SCALE GENOMIC DNA]</scope>
    <source>
        <strain evidence="11">Red630</strain>
    </source>
</reference>
<keyword evidence="8" id="KW-0812">Transmembrane</keyword>
<evidence type="ECO:0000256" key="3">
    <source>
        <dbReference type="ARBA" id="ARBA00022679"/>
    </source>
</evidence>
<dbReference type="CDD" id="cd00075">
    <property type="entry name" value="HATPase"/>
    <property type="match status" value="1"/>
</dbReference>
<dbReference type="InterPro" id="IPR005467">
    <property type="entry name" value="His_kinase_dom"/>
</dbReference>
<keyword evidence="3" id="KW-0808">Transferase</keyword>
<dbReference type="SMART" id="SM00387">
    <property type="entry name" value="HATPase_c"/>
    <property type="match status" value="1"/>
</dbReference>
<evidence type="ECO:0000256" key="1">
    <source>
        <dbReference type="ARBA" id="ARBA00000085"/>
    </source>
</evidence>